<keyword evidence="3" id="KW-1185">Reference proteome</keyword>
<dbReference type="Proteomes" id="UP000315647">
    <property type="component" value="Chromosome"/>
</dbReference>
<feature type="signal peptide" evidence="1">
    <location>
        <begin position="1"/>
        <end position="29"/>
    </location>
</feature>
<sequence length="346" mass="40314" precursor="true">MFRIPVRAPLFFCCACLLPFLSGQGTVQGADAVPERLIKPWEVSRDRIKSLYLKIRYETTSPYTLIELAQMTGRVSFVRATEVVAFDEQRQLKRIKRDRQQHAKKDEQGNWTLETQRAYEHVSAIEGGLSRNTFLPGNIGMQYGKNFYPFRNLIQRSTYMYDNALYVEDPLASTDHIVETKRTSLPEALQLRDYQLVEENEDEFVISWTGKILFNGKQVKQVLTISKKFGYRVKQRDLYLMPQMEHTSSVKLHDFRKVADGVWLPYKVEQTVYRDGKLYTRTTMQVLEAIVNEDVSRYSHFEFAPGTQVTDLSQMTPAQVEELKKTRIIGHAREFTVGEKKRDEEK</sequence>
<accession>A0A517QGD8</accession>
<feature type="chain" id="PRO_5021705554" evidence="1">
    <location>
        <begin position="30"/>
        <end position="346"/>
    </location>
</feature>
<protein>
    <submittedName>
        <fullName evidence="2">Uncharacterized protein</fullName>
    </submittedName>
</protein>
<name>A0A517QGD8_9PLAN</name>
<organism evidence="2 3">
    <name type="scientific">Gimesia panareensis</name>
    <dbReference type="NCBI Taxonomy" id="2527978"/>
    <lineage>
        <taxon>Bacteria</taxon>
        <taxon>Pseudomonadati</taxon>
        <taxon>Planctomycetota</taxon>
        <taxon>Planctomycetia</taxon>
        <taxon>Planctomycetales</taxon>
        <taxon>Planctomycetaceae</taxon>
        <taxon>Gimesia</taxon>
    </lineage>
</organism>
<dbReference type="RefSeq" id="WP_145452553.1">
    <property type="nucleotide sequence ID" value="NZ_CP037421.1"/>
</dbReference>
<dbReference type="EMBL" id="CP037421">
    <property type="protein sequence ID" value="QDT30700.1"/>
    <property type="molecule type" value="Genomic_DNA"/>
</dbReference>
<reference evidence="2 3" key="1">
    <citation type="submission" date="2019-03" db="EMBL/GenBank/DDBJ databases">
        <title>Deep-cultivation of Planctomycetes and their phenomic and genomic characterization uncovers novel biology.</title>
        <authorList>
            <person name="Wiegand S."/>
            <person name="Jogler M."/>
            <person name="Boedeker C."/>
            <person name="Pinto D."/>
            <person name="Vollmers J."/>
            <person name="Rivas-Marin E."/>
            <person name="Kohn T."/>
            <person name="Peeters S.H."/>
            <person name="Heuer A."/>
            <person name="Rast P."/>
            <person name="Oberbeckmann S."/>
            <person name="Bunk B."/>
            <person name="Jeske O."/>
            <person name="Meyerdierks A."/>
            <person name="Storesund J.E."/>
            <person name="Kallscheuer N."/>
            <person name="Luecker S."/>
            <person name="Lage O.M."/>
            <person name="Pohl T."/>
            <person name="Merkel B.J."/>
            <person name="Hornburger P."/>
            <person name="Mueller R.-W."/>
            <person name="Bruemmer F."/>
            <person name="Labrenz M."/>
            <person name="Spormann A.M."/>
            <person name="Op den Camp H."/>
            <person name="Overmann J."/>
            <person name="Amann R."/>
            <person name="Jetten M.S.M."/>
            <person name="Mascher T."/>
            <person name="Medema M.H."/>
            <person name="Devos D.P."/>
            <person name="Kaster A.-K."/>
            <person name="Ovreas L."/>
            <person name="Rohde M."/>
            <person name="Galperin M.Y."/>
            <person name="Jogler C."/>
        </authorList>
    </citation>
    <scope>NUCLEOTIDE SEQUENCE [LARGE SCALE GENOMIC DNA]</scope>
    <source>
        <strain evidence="2 3">Enr10</strain>
    </source>
</reference>
<evidence type="ECO:0000313" key="2">
    <source>
        <dbReference type="EMBL" id="QDT30700.1"/>
    </source>
</evidence>
<proteinExistence type="predicted"/>
<dbReference type="AlphaFoldDB" id="A0A517QGD8"/>
<evidence type="ECO:0000313" key="3">
    <source>
        <dbReference type="Proteomes" id="UP000315647"/>
    </source>
</evidence>
<gene>
    <name evidence="2" type="ORF">Enr10x_60680</name>
</gene>
<evidence type="ECO:0000256" key="1">
    <source>
        <dbReference type="SAM" id="SignalP"/>
    </source>
</evidence>
<keyword evidence="1" id="KW-0732">Signal</keyword>